<name>A0A5W5VT84_SALNE</name>
<gene>
    <name evidence="1" type="ORF">DRT54_16065</name>
</gene>
<evidence type="ECO:0000313" key="1">
    <source>
        <dbReference type="EMBL" id="EBX3155554.1"/>
    </source>
</evidence>
<reference evidence="1" key="1">
    <citation type="submission" date="2018-07" db="EMBL/GenBank/DDBJ databases">
        <authorList>
            <person name="Ashton P.M."/>
            <person name="Dallman T."/>
            <person name="Nair S."/>
            <person name="De Pinna E."/>
            <person name="Peters T."/>
            <person name="Grant K."/>
        </authorList>
    </citation>
    <scope>NUCLEOTIDE SEQUENCE</scope>
    <source>
        <strain evidence="1">136562</strain>
    </source>
</reference>
<accession>A0A5W5VT84</accession>
<dbReference type="EMBL" id="AAHKWI010000026">
    <property type="protein sequence ID" value="EBX3155554.1"/>
    <property type="molecule type" value="Genomic_DNA"/>
</dbReference>
<dbReference type="AlphaFoldDB" id="A0A5W5VT84"/>
<sequence length="87" mass="10004">MLPISSYHDVYVEIDAEKVRFSDLPFNMILQLTRTSGWELWRTGDGLDDVIAGEFHGNSPQAERLPFRLWFGDNLVFDNTGEREASL</sequence>
<organism evidence="1">
    <name type="scientific">Salmonella newport</name>
    <dbReference type="NCBI Taxonomy" id="108619"/>
    <lineage>
        <taxon>Bacteria</taxon>
        <taxon>Pseudomonadati</taxon>
        <taxon>Pseudomonadota</taxon>
        <taxon>Gammaproteobacteria</taxon>
        <taxon>Enterobacterales</taxon>
        <taxon>Enterobacteriaceae</taxon>
        <taxon>Salmonella</taxon>
    </lineage>
</organism>
<proteinExistence type="predicted"/>
<protein>
    <submittedName>
        <fullName evidence="1">Uncharacterized protein</fullName>
    </submittedName>
</protein>
<comment type="caution">
    <text evidence="1">The sequence shown here is derived from an EMBL/GenBank/DDBJ whole genome shotgun (WGS) entry which is preliminary data.</text>
</comment>